<dbReference type="InterPro" id="IPR036388">
    <property type="entry name" value="WH-like_DNA-bd_sf"/>
</dbReference>
<feature type="compositionally biased region" description="Low complexity" evidence="1">
    <location>
        <begin position="603"/>
        <end position="616"/>
    </location>
</feature>
<evidence type="ECO:0000313" key="3">
    <source>
        <dbReference type="EMBL" id="GCD44171.1"/>
    </source>
</evidence>
<feature type="region of interest" description="Disordered" evidence="1">
    <location>
        <begin position="559"/>
        <end position="616"/>
    </location>
</feature>
<dbReference type="GO" id="GO:0006355">
    <property type="term" value="P:regulation of DNA-templated transcription"/>
    <property type="evidence" value="ECO:0007669"/>
    <property type="project" value="InterPro"/>
</dbReference>
<dbReference type="CDD" id="cd06170">
    <property type="entry name" value="LuxR_C_like"/>
    <property type="match status" value="1"/>
</dbReference>
<keyword evidence="4" id="KW-1185">Reference proteome</keyword>
<reference evidence="3 4" key="1">
    <citation type="submission" date="2018-11" db="EMBL/GenBank/DDBJ databases">
        <title>Whole genome sequence of Streptomyces paromomycinus NBRC 15454(T).</title>
        <authorList>
            <person name="Komaki H."/>
            <person name="Tamura T."/>
        </authorList>
    </citation>
    <scope>NUCLEOTIDE SEQUENCE [LARGE SCALE GENOMIC DNA]</scope>
    <source>
        <strain evidence="3 4">NBRC 15454</strain>
    </source>
</reference>
<dbReference type="PANTHER" id="PTHR47691:SF3">
    <property type="entry name" value="HTH-TYPE TRANSCRIPTIONAL REGULATOR RV0890C-RELATED"/>
    <property type="match status" value="1"/>
</dbReference>
<dbReference type="PRINTS" id="PR00038">
    <property type="entry name" value="HTHLUXR"/>
</dbReference>
<name>A0A401W4F3_STREY</name>
<dbReference type="PROSITE" id="PS50043">
    <property type="entry name" value="HTH_LUXR_2"/>
    <property type="match status" value="1"/>
</dbReference>
<feature type="compositionally biased region" description="Acidic residues" evidence="1">
    <location>
        <begin position="563"/>
        <end position="587"/>
    </location>
</feature>
<dbReference type="InterPro" id="IPR016032">
    <property type="entry name" value="Sig_transdc_resp-reg_C-effctor"/>
</dbReference>
<dbReference type="InterPro" id="IPR027417">
    <property type="entry name" value="P-loop_NTPase"/>
</dbReference>
<dbReference type="EMBL" id="BHZD01000001">
    <property type="protein sequence ID" value="GCD44171.1"/>
    <property type="molecule type" value="Genomic_DNA"/>
</dbReference>
<evidence type="ECO:0000256" key="1">
    <source>
        <dbReference type="SAM" id="MobiDB-lite"/>
    </source>
</evidence>
<comment type="caution">
    <text evidence="3">The sequence shown here is derived from an EMBL/GenBank/DDBJ whole genome shotgun (WGS) entry which is preliminary data.</text>
</comment>
<organism evidence="3 4">
    <name type="scientific">Streptomyces paromomycinus</name>
    <name type="common">Streptomyces rimosus subsp. paromomycinus</name>
    <dbReference type="NCBI Taxonomy" id="92743"/>
    <lineage>
        <taxon>Bacteria</taxon>
        <taxon>Bacillati</taxon>
        <taxon>Actinomycetota</taxon>
        <taxon>Actinomycetes</taxon>
        <taxon>Kitasatosporales</taxon>
        <taxon>Streptomycetaceae</taxon>
        <taxon>Streptomyces</taxon>
    </lineage>
</organism>
<dbReference type="SMART" id="SM00421">
    <property type="entry name" value="HTH_LUXR"/>
    <property type="match status" value="1"/>
</dbReference>
<dbReference type="PROSITE" id="PS00622">
    <property type="entry name" value="HTH_LUXR_1"/>
    <property type="match status" value="1"/>
</dbReference>
<feature type="compositionally biased region" description="Polar residues" evidence="1">
    <location>
        <begin position="593"/>
        <end position="602"/>
    </location>
</feature>
<dbReference type="GO" id="GO:0003677">
    <property type="term" value="F:DNA binding"/>
    <property type="evidence" value="ECO:0007669"/>
    <property type="project" value="InterPro"/>
</dbReference>
<feature type="domain" description="HTH luxR-type" evidence="2">
    <location>
        <begin position="767"/>
        <end position="832"/>
    </location>
</feature>
<evidence type="ECO:0000313" key="4">
    <source>
        <dbReference type="Proteomes" id="UP000286746"/>
    </source>
</evidence>
<protein>
    <submittedName>
        <fullName evidence="3">LuxR family transcriptional regulator</fullName>
    </submittedName>
</protein>
<evidence type="ECO:0000259" key="2">
    <source>
        <dbReference type="PROSITE" id="PS50043"/>
    </source>
</evidence>
<proteinExistence type="predicted"/>
<dbReference type="PRINTS" id="PR00364">
    <property type="entry name" value="DISEASERSIST"/>
</dbReference>
<dbReference type="Proteomes" id="UP000286746">
    <property type="component" value="Unassembled WGS sequence"/>
</dbReference>
<dbReference type="Pfam" id="PF00196">
    <property type="entry name" value="GerE"/>
    <property type="match status" value="1"/>
</dbReference>
<dbReference type="Gene3D" id="1.10.10.10">
    <property type="entry name" value="Winged helix-like DNA-binding domain superfamily/Winged helix DNA-binding domain"/>
    <property type="match status" value="1"/>
</dbReference>
<dbReference type="Gene3D" id="3.40.50.300">
    <property type="entry name" value="P-loop containing nucleotide triphosphate hydrolases"/>
    <property type="match status" value="1"/>
</dbReference>
<accession>A0A401W4F3</accession>
<dbReference type="SUPFAM" id="SSF52540">
    <property type="entry name" value="P-loop containing nucleoside triphosphate hydrolases"/>
    <property type="match status" value="1"/>
</dbReference>
<gene>
    <name evidence="3" type="ORF">GKJPGBOP_03862</name>
</gene>
<dbReference type="Pfam" id="PF13191">
    <property type="entry name" value="AAA_16"/>
    <property type="match status" value="1"/>
</dbReference>
<dbReference type="SUPFAM" id="SSF46894">
    <property type="entry name" value="C-terminal effector domain of the bipartite response regulators"/>
    <property type="match status" value="1"/>
</dbReference>
<sequence>MHMAFGSARPPGGRLPADVTGFVGREAELSTANALLERSRLVTVLGPGGVGKTRLALRAAAQAAGNYAHGARCVELSDLRVPRLLPQTVADALGVAVQACRPPLDALTAYLSECELLLVLDTCEHLLDACAALTGPLLARSPGLTVLATSRQALDVPGEHVLPVSPLPLPAPGATGDGDALTLLVQRAAAVAPGFTLTDANRAQAAALCRRLDGLPLAIELAAVRLRALPLDRLLAQAGDTFALLGPGRSTSPARHRTLRAAVDWSHELCTPAERLLWARLSVFAGPFGLTAADAVATDAELPAPAFLTALVGLTEKSVVQRLDERRGCYRLPALLREYGAERLRERGREGGEACRGRFVAHYRAQLVAFRADFATSAQLARYRALAAERQNLDAALEYAAADGGLQGLTAVMWAYWLCAGLPVEATTWMARALRERQEPSQDRVMTLAWCSMFTGNQGDRAGASSLADEAVATADRLRDTRASAWAALAASAARFHDGGPSHGPALVRAAGTLMHRAGDRTGRRIAALHLSFAHLLAGQPAATLDTARTTLELLGENGAEQGDQDGQDVQDGQDDQDDQDGQDGQDDQSGQTGNSDLSDQNGQRGQSGHSGHSGQDSTECYIYGSQLSTCGLAHLMLGAPAEAADALRRAVLLKGCLEDVLGVASATELLAWLAADEGRARRAARLFGATAALWRRVGPHPMVGNAQLQALHDEYERQARTALGARRFAALAAEGASLTLDQAVRYAAEDGRPASGTGRRALTARAAPASAALTRREREVAELVAAGLSNRRIAERLVISKRTVDAHIEHILGKLGYSSRTQISALLREEGASEAGGEG</sequence>
<dbReference type="InterPro" id="IPR000792">
    <property type="entry name" value="Tscrpt_reg_LuxR_C"/>
</dbReference>
<dbReference type="AlphaFoldDB" id="A0A401W4F3"/>
<dbReference type="InterPro" id="IPR041664">
    <property type="entry name" value="AAA_16"/>
</dbReference>
<dbReference type="PANTHER" id="PTHR47691">
    <property type="entry name" value="REGULATOR-RELATED"/>
    <property type="match status" value="1"/>
</dbReference>